<dbReference type="GO" id="GO:0016787">
    <property type="term" value="F:hydrolase activity"/>
    <property type="evidence" value="ECO:0007669"/>
    <property type="project" value="UniProtKB-KW"/>
</dbReference>
<gene>
    <name evidence="2" type="ORF">GKO32_06565</name>
</gene>
<evidence type="ECO:0000313" key="3">
    <source>
        <dbReference type="Proteomes" id="UP000440096"/>
    </source>
</evidence>
<proteinExistence type="predicted"/>
<accession>A0A6N7YP42</accession>
<dbReference type="EMBL" id="WMBA01000006">
    <property type="protein sequence ID" value="MTD53648.1"/>
    <property type="molecule type" value="Genomic_DNA"/>
</dbReference>
<evidence type="ECO:0000259" key="1">
    <source>
        <dbReference type="Pfam" id="PF06259"/>
    </source>
</evidence>
<evidence type="ECO:0000313" key="2">
    <source>
        <dbReference type="EMBL" id="MTD53648.1"/>
    </source>
</evidence>
<keyword evidence="3" id="KW-1185">Reference proteome</keyword>
<dbReference type="OrthoDB" id="5969911at2"/>
<dbReference type="Pfam" id="PF06259">
    <property type="entry name" value="Abhydrolase_8"/>
    <property type="match status" value="1"/>
</dbReference>
<dbReference type="RefSeq" id="WP_154755861.1">
    <property type="nucleotide sequence ID" value="NZ_WMBA01000006.1"/>
</dbReference>
<reference evidence="2 3" key="1">
    <citation type="submission" date="2019-11" db="EMBL/GenBank/DDBJ databases">
        <title>Draft genome of Amycolatopsis RM579.</title>
        <authorList>
            <person name="Duangmal K."/>
            <person name="Mingma R."/>
        </authorList>
    </citation>
    <scope>NUCLEOTIDE SEQUENCE [LARGE SCALE GENOMIC DNA]</scope>
    <source>
        <strain evidence="2 3">RM579</strain>
    </source>
</reference>
<keyword evidence="2" id="KW-0378">Hydrolase</keyword>
<organism evidence="2 3">
    <name type="scientific">Amycolatopsis pithecellobii</name>
    <dbReference type="NCBI Taxonomy" id="664692"/>
    <lineage>
        <taxon>Bacteria</taxon>
        <taxon>Bacillati</taxon>
        <taxon>Actinomycetota</taxon>
        <taxon>Actinomycetes</taxon>
        <taxon>Pseudonocardiales</taxon>
        <taxon>Pseudonocardiaceae</taxon>
        <taxon>Amycolatopsis</taxon>
    </lineage>
</organism>
<dbReference type="AlphaFoldDB" id="A0A6N7YP42"/>
<dbReference type="InterPro" id="IPR010427">
    <property type="entry name" value="DUF1023"/>
</dbReference>
<sequence length="558" mass="58581">MVVLSDVTRWNPGVLNDIATLVRQREQVLIHSGDDFAKVIPVEGWSGPAADNAISAHRGFIAGIGRLAAGASAVGQALAQASDAIAPVQQAILNAEELARKYGYQVTDTGAVLDTFWGQAPPDLHPDDRARARQQVVDDLAQALRTAEDIDNDLTAILQRAGRGEFGTGNDTTVTAAAAITDPGLTPLAPPPDGAPSQNAAWWATLSKTEQDGLLRDHPDWLGNFDGLPGAVRSQANLARLPAERALLEQQRAAAQAWVDKARFIPDASGQTVVAALAQLEAVDAKLRSLDAIEQTMTRPGDRQLLLLDMSHTRAEAAIAVGNVDTAQNVAVFTPGFTTTVDGSLSKYDQNMKDLRTMAEDINKRHGGGQTAAVTWIGYQAPQWDGVLDPSQSVAGPEAAKAGGEDLAKFYNGLGAGHESSGTPLHLTALGHSYGSSTTGFALGHGTPVDDAVLFGSPGQGAEHLGVPEGHLFQERNSGDDLVPNLHGTLGPSPYSSPEYHQLSTGASITELGPMNATEGHSGYLDHKSTSLYNLAAVAAGHPDMAQYKITAIAEGQR</sequence>
<dbReference type="Proteomes" id="UP000440096">
    <property type="component" value="Unassembled WGS sequence"/>
</dbReference>
<name>A0A6N7YP42_9PSEU</name>
<feature type="domain" description="DUF1023" evidence="1">
    <location>
        <begin position="315"/>
        <end position="485"/>
    </location>
</feature>
<comment type="caution">
    <text evidence="2">The sequence shown here is derived from an EMBL/GenBank/DDBJ whole genome shotgun (WGS) entry which is preliminary data.</text>
</comment>
<protein>
    <submittedName>
        <fullName evidence="2">Alpha/beta hydrolase</fullName>
    </submittedName>
</protein>